<dbReference type="Proteomes" id="UP000237631">
    <property type="component" value="Unassembled WGS sequence"/>
</dbReference>
<organism evidence="14 15">
    <name type="scientific">Cercospora berteroae</name>
    <dbReference type="NCBI Taxonomy" id="357750"/>
    <lineage>
        <taxon>Eukaryota</taxon>
        <taxon>Fungi</taxon>
        <taxon>Dikarya</taxon>
        <taxon>Ascomycota</taxon>
        <taxon>Pezizomycotina</taxon>
        <taxon>Dothideomycetes</taxon>
        <taxon>Dothideomycetidae</taxon>
        <taxon>Mycosphaerellales</taxon>
        <taxon>Mycosphaerellaceae</taxon>
        <taxon>Cercospora</taxon>
    </lineage>
</organism>
<dbReference type="GO" id="GO:0005794">
    <property type="term" value="C:Golgi apparatus"/>
    <property type="evidence" value="ECO:0007669"/>
    <property type="project" value="TreeGrafter"/>
</dbReference>
<evidence type="ECO:0000256" key="9">
    <source>
        <dbReference type="ARBA" id="ARBA00038298"/>
    </source>
</evidence>
<proteinExistence type="inferred from homology"/>
<name>A0A2S6BWU4_9PEZI</name>
<evidence type="ECO:0000259" key="13">
    <source>
        <dbReference type="Pfam" id="PF01529"/>
    </source>
</evidence>
<dbReference type="InterPro" id="IPR001594">
    <property type="entry name" value="Palmitoyltrfase_DHHC"/>
</dbReference>
<dbReference type="AlphaFoldDB" id="A0A2S6BWU4"/>
<dbReference type="Pfam" id="PF01529">
    <property type="entry name" value="DHHC"/>
    <property type="match status" value="1"/>
</dbReference>
<feature type="compositionally biased region" description="Basic and acidic residues" evidence="12">
    <location>
        <begin position="496"/>
        <end position="505"/>
    </location>
</feature>
<keyword evidence="5 11" id="KW-0472">Membrane</keyword>
<dbReference type="EMBL" id="PNEN01001728">
    <property type="protein sequence ID" value="PPJ51974.1"/>
    <property type="molecule type" value="Genomic_DNA"/>
</dbReference>
<dbReference type="GO" id="GO:0006612">
    <property type="term" value="P:protein targeting to membrane"/>
    <property type="evidence" value="ECO:0007669"/>
    <property type="project" value="TreeGrafter"/>
</dbReference>
<evidence type="ECO:0000256" key="2">
    <source>
        <dbReference type="ARBA" id="ARBA00022679"/>
    </source>
</evidence>
<reference evidence="15" key="1">
    <citation type="journal article" date="2017" name="bioRxiv">
        <title>Conservation of a gene cluster reveals novel cercosporin biosynthetic mechanisms and extends production to the genus Colletotrichum.</title>
        <authorList>
            <person name="de Jonge R."/>
            <person name="Ebert M.K."/>
            <person name="Huitt-Roehl C.R."/>
            <person name="Pal P."/>
            <person name="Suttle J.C."/>
            <person name="Spanner R.E."/>
            <person name="Neubauer J.D."/>
            <person name="Jurick W.M.II."/>
            <person name="Stott K.A."/>
            <person name="Secor G.A."/>
            <person name="Thomma B.P.H.J."/>
            <person name="Van de Peer Y."/>
            <person name="Townsend C.A."/>
            <person name="Bolton M.D."/>
        </authorList>
    </citation>
    <scope>NUCLEOTIDE SEQUENCE [LARGE SCALE GENOMIC DNA]</scope>
    <source>
        <strain evidence="15">CBS538.71</strain>
    </source>
</reference>
<evidence type="ECO:0000256" key="7">
    <source>
        <dbReference type="ARBA" id="ARBA00023288"/>
    </source>
</evidence>
<feature type="transmembrane region" description="Helical" evidence="11">
    <location>
        <begin position="12"/>
        <end position="30"/>
    </location>
</feature>
<comment type="subcellular location">
    <subcellularLocation>
        <location evidence="1">Membrane</location>
        <topology evidence="1">Multi-pass membrane protein</topology>
    </subcellularLocation>
</comment>
<dbReference type="GO" id="GO:0016020">
    <property type="term" value="C:membrane"/>
    <property type="evidence" value="ECO:0007669"/>
    <property type="project" value="UniProtKB-SubCell"/>
</dbReference>
<evidence type="ECO:0000256" key="6">
    <source>
        <dbReference type="ARBA" id="ARBA00023139"/>
    </source>
</evidence>
<protein>
    <recommendedName>
        <fullName evidence="11">Palmitoyltransferase</fullName>
        <ecNumber evidence="11">2.3.1.225</ecNumber>
    </recommendedName>
</protein>
<evidence type="ECO:0000256" key="3">
    <source>
        <dbReference type="ARBA" id="ARBA00022692"/>
    </source>
</evidence>
<feature type="transmembrane region" description="Helical" evidence="11">
    <location>
        <begin position="196"/>
        <end position="217"/>
    </location>
</feature>
<dbReference type="PANTHER" id="PTHR22883:SF23">
    <property type="entry name" value="PALMITOYLTRANSFERASE ZDHHC6"/>
    <property type="match status" value="1"/>
</dbReference>
<evidence type="ECO:0000256" key="5">
    <source>
        <dbReference type="ARBA" id="ARBA00023136"/>
    </source>
</evidence>
<keyword evidence="6" id="KW-0564">Palmitate</keyword>
<dbReference type="OrthoDB" id="331948at2759"/>
<accession>A0A2S6BWU4</accession>
<feature type="region of interest" description="Disordered" evidence="12">
    <location>
        <begin position="416"/>
        <end position="505"/>
    </location>
</feature>
<comment type="domain">
    <text evidence="11">The DHHC domain is required for palmitoyltransferase activity.</text>
</comment>
<evidence type="ECO:0000313" key="15">
    <source>
        <dbReference type="Proteomes" id="UP000237631"/>
    </source>
</evidence>
<feature type="region of interest" description="Disordered" evidence="12">
    <location>
        <begin position="249"/>
        <end position="319"/>
    </location>
</feature>
<evidence type="ECO:0000256" key="10">
    <source>
        <dbReference type="ARBA" id="ARBA00048048"/>
    </source>
</evidence>
<feature type="compositionally biased region" description="Basic and acidic residues" evidence="12">
    <location>
        <begin position="457"/>
        <end position="485"/>
    </location>
</feature>
<evidence type="ECO:0000256" key="12">
    <source>
        <dbReference type="SAM" id="MobiDB-lite"/>
    </source>
</evidence>
<feature type="transmembrane region" description="Helical" evidence="11">
    <location>
        <begin position="50"/>
        <end position="72"/>
    </location>
</feature>
<keyword evidence="8 11" id="KW-0012">Acyltransferase</keyword>
<evidence type="ECO:0000256" key="1">
    <source>
        <dbReference type="ARBA" id="ARBA00004141"/>
    </source>
</evidence>
<keyword evidence="3 11" id="KW-0812">Transmembrane</keyword>
<evidence type="ECO:0000256" key="11">
    <source>
        <dbReference type="RuleBase" id="RU079119"/>
    </source>
</evidence>
<dbReference type="PROSITE" id="PS50216">
    <property type="entry name" value="DHHC"/>
    <property type="match status" value="1"/>
</dbReference>
<feature type="transmembrane region" description="Helical" evidence="11">
    <location>
        <begin position="170"/>
        <end position="190"/>
    </location>
</feature>
<feature type="compositionally biased region" description="Pro residues" evidence="12">
    <location>
        <begin position="308"/>
        <end position="317"/>
    </location>
</feature>
<sequence>MAPRNRVSLWTARVIPVLLVLIVGYASYVIVGRLCINYLFKTPANRPRRLTSGIVVLAVYFVLLIPVATSWLRLLLAVAISPGYVPQGRDDQQRPTIVEPQPGLGAFWMRDVFVCDYTGMPIWCDHCKNWKPDRTHHNQDVGRCTRKMDHFCPWVGGVVGERSFNFFVQFLFYTMIFTGFCTGVLGYYVAQWKEDVHWFVALGLAGFFLLFTTGMVMNSLNMAFKNITTVESIRGRMYLAVILPPEMQKDPLAPPQPARLSQSQADRMSDEGSERPLTSELDDPAHMNYFQRQNRRPSAAKRQSVSNSPPPAPPLQLPPSKLFKGTITYPLQLPTNRPPIPAPEPRTFAILETPRGLNPWDLGSIYQNFLAVFGKSPLDWFLPIKHSPCSDHTSRISEYPLGPEFEVLLSDAGLVRPATTTSSSQHKRERNRDRRGSSVARSRSRKRKRRLDPGWQHGERPDGWVSEKEARRIRNEWRRRVDQADKLPMGGGRAMRGREEAVDVH</sequence>
<keyword evidence="15" id="KW-1185">Reference proteome</keyword>
<evidence type="ECO:0000313" key="14">
    <source>
        <dbReference type="EMBL" id="PPJ51974.1"/>
    </source>
</evidence>
<dbReference type="InterPro" id="IPR039859">
    <property type="entry name" value="PFA4/ZDH16/20/ERF2-like"/>
</dbReference>
<keyword evidence="2 11" id="KW-0808">Transferase</keyword>
<dbReference type="GO" id="GO:0005783">
    <property type="term" value="C:endoplasmic reticulum"/>
    <property type="evidence" value="ECO:0007669"/>
    <property type="project" value="TreeGrafter"/>
</dbReference>
<gene>
    <name evidence="14" type="ORF">CBER1_10701</name>
</gene>
<dbReference type="EC" id="2.3.1.225" evidence="11"/>
<evidence type="ECO:0000256" key="8">
    <source>
        <dbReference type="ARBA" id="ARBA00023315"/>
    </source>
</evidence>
<dbReference type="STRING" id="357750.A0A2S6BWU4"/>
<keyword evidence="7" id="KW-0449">Lipoprotein</keyword>
<comment type="similarity">
    <text evidence="9">Belongs to the DHHC palmitoyltransferase family. PFA5 subfamily.</text>
</comment>
<dbReference type="GO" id="GO:0019706">
    <property type="term" value="F:protein-cysteine S-palmitoyltransferase activity"/>
    <property type="evidence" value="ECO:0007669"/>
    <property type="project" value="UniProtKB-EC"/>
</dbReference>
<evidence type="ECO:0000256" key="4">
    <source>
        <dbReference type="ARBA" id="ARBA00022989"/>
    </source>
</evidence>
<keyword evidence="4 11" id="KW-1133">Transmembrane helix</keyword>
<comment type="caution">
    <text evidence="14">The sequence shown here is derived from an EMBL/GenBank/DDBJ whole genome shotgun (WGS) entry which is preliminary data.</text>
</comment>
<feature type="domain" description="Palmitoyltransferase DHHC" evidence="13">
    <location>
        <begin position="123"/>
        <end position="234"/>
    </location>
</feature>
<comment type="catalytic activity">
    <reaction evidence="10 11">
        <text>L-cysteinyl-[protein] + hexadecanoyl-CoA = S-hexadecanoyl-L-cysteinyl-[protein] + CoA</text>
        <dbReference type="Rhea" id="RHEA:36683"/>
        <dbReference type="Rhea" id="RHEA-COMP:10131"/>
        <dbReference type="Rhea" id="RHEA-COMP:11032"/>
        <dbReference type="ChEBI" id="CHEBI:29950"/>
        <dbReference type="ChEBI" id="CHEBI:57287"/>
        <dbReference type="ChEBI" id="CHEBI:57379"/>
        <dbReference type="ChEBI" id="CHEBI:74151"/>
        <dbReference type="EC" id="2.3.1.225"/>
    </reaction>
</comment>
<dbReference type="PANTHER" id="PTHR22883">
    <property type="entry name" value="ZINC FINGER DHHC DOMAIN CONTAINING PROTEIN"/>
    <property type="match status" value="1"/>
</dbReference>